<gene>
    <name evidence="1" type="ORF">SAMN04488055_4653</name>
</gene>
<dbReference type="Proteomes" id="UP000185003">
    <property type="component" value="Unassembled WGS sequence"/>
</dbReference>
<dbReference type="OrthoDB" id="274536at2"/>
<evidence type="ECO:0000313" key="2">
    <source>
        <dbReference type="Proteomes" id="UP000185003"/>
    </source>
</evidence>
<organism evidence="1 2">
    <name type="scientific">Chitinophaga niabensis</name>
    <dbReference type="NCBI Taxonomy" id="536979"/>
    <lineage>
        <taxon>Bacteria</taxon>
        <taxon>Pseudomonadati</taxon>
        <taxon>Bacteroidota</taxon>
        <taxon>Chitinophagia</taxon>
        <taxon>Chitinophagales</taxon>
        <taxon>Chitinophagaceae</taxon>
        <taxon>Chitinophaga</taxon>
    </lineage>
</organism>
<protein>
    <submittedName>
        <fullName evidence="1">Capsule polysaccharide biosynthesis protein</fullName>
    </submittedName>
</protein>
<reference evidence="1 2" key="1">
    <citation type="submission" date="2016-11" db="EMBL/GenBank/DDBJ databases">
        <authorList>
            <person name="Jaros S."/>
            <person name="Januszkiewicz K."/>
            <person name="Wedrychowicz H."/>
        </authorList>
    </citation>
    <scope>NUCLEOTIDE SEQUENCE [LARGE SCALE GENOMIC DNA]</scope>
    <source>
        <strain evidence="1 2">DSM 24787</strain>
    </source>
</reference>
<dbReference type="RefSeq" id="WP_074241967.1">
    <property type="nucleotide sequence ID" value="NZ_FSRA01000002.1"/>
</dbReference>
<dbReference type="SUPFAM" id="SSF53756">
    <property type="entry name" value="UDP-Glycosyltransferase/glycogen phosphorylase"/>
    <property type="match status" value="1"/>
</dbReference>
<name>A0A1N6JXY6_9BACT</name>
<dbReference type="Pfam" id="PF05159">
    <property type="entry name" value="Capsule_synth"/>
    <property type="match status" value="1"/>
</dbReference>
<proteinExistence type="predicted"/>
<dbReference type="InterPro" id="IPR007833">
    <property type="entry name" value="Capsule_polysaccharide_synth"/>
</dbReference>
<accession>A0A1N6JXY6</accession>
<dbReference type="EMBL" id="FSRA01000002">
    <property type="protein sequence ID" value="SIO49079.1"/>
    <property type="molecule type" value="Genomic_DNA"/>
</dbReference>
<sequence>MKVLFYNGMNITPHIETEMEIAVDLIKNKHEVYFTHCKGDLLTCCTNPSHVEWICRNCADKKKRAFQLIDIPKKNIIPYPKIVLDETIIPKSFASIDELKQFSYEGSDIGLGVASSLISEQRDHKLNTLLFNEHIQRGLRTALLVHKAGKKILDKVQPDEVVLFNGRFLDIRPFMRLCEQRNIKFYAHERGGTMNKYILCENSTPHSLTAIAKEIETLWGDGGPDKEEIGSRFFTDRRSRITQSWVVFTENQERGRLPEGFDRSKKNIVLYNSSMDEYEGIAGFSSRIYPNDNVGLLKLMESFQHEKNIHFYLRVHPNLKGLENSQVKELDEIGARFKNLTVIRAEEVVDTYSLLDAADIAVAFSSTMGIEASFWGKPVVLLGNAFYDQLNGFYKPSTHEEVVALLHQQLEPLPSKDILKYGYWELERGIYYKYYQPETLFTGKFMEQSVEVSKPKKVVNYLLAKGK</sequence>
<dbReference type="GO" id="GO:0015774">
    <property type="term" value="P:polysaccharide transport"/>
    <property type="evidence" value="ECO:0007669"/>
    <property type="project" value="InterPro"/>
</dbReference>
<evidence type="ECO:0000313" key="1">
    <source>
        <dbReference type="EMBL" id="SIO49079.1"/>
    </source>
</evidence>
<dbReference type="AlphaFoldDB" id="A0A1N6JXY6"/>
<keyword evidence="2" id="KW-1185">Reference proteome</keyword>
<dbReference type="InterPro" id="IPR043148">
    <property type="entry name" value="TagF_C"/>
</dbReference>
<dbReference type="GO" id="GO:0000271">
    <property type="term" value="P:polysaccharide biosynthetic process"/>
    <property type="evidence" value="ECO:0007669"/>
    <property type="project" value="InterPro"/>
</dbReference>
<dbReference type="Gene3D" id="3.40.50.12580">
    <property type="match status" value="1"/>
</dbReference>
<dbReference type="STRING" id="536979.SAMN04488055_4653"/>